<protein>
    <submittedName>
        <fullName evidence="1">Uncharacterized protein</fullName>
    </submittedName>
</protein>
<reference evidence="2" key="1">
    <citation type="submission" date="2017-09" db="EMBL/GenBank/DDBJ databases">
        <title>Depth-based differentiation of microbial function through sediment-hosted aquifers and enrichment of novel symbionts in the deep terrestrial subsurface.</title>
        <authorList>
            <person name="Probst A.J."/>
            <person name="Ladd B."/>
            <person name="Jarett J.K."/>
            <person name="Geller-Mcgrath D.E."/>
            <person name="Sieber C.M.K."/>
            <person name="Emerson J.B."/>
            <person name="Anantharaman K."/>
            <person name="Thomas B.C."/>
            <person name="Malmstrom R."/>
            <person name="Stieglmeier M."/>
            <person name="Klingl A."/>
            <person name="Woyke T."/>
            <person name="Ryan C.M."/>
            <person name="Banfield J.F."/>
        </authorList>
    </citation>
    <scope>NUCLEOTIDE SEQUENCE [LARGE SCALE GENOMIC DNA]</scope>
</reference>
<organism evidence="1 2">
    <name type="scientific">Candidatus Kaiserbacteria bacterium CG10_big_fil_rev_8_21_14_0_10_51_14</name>
    <dbReference type="NCBI Taxonomy" id="1974610"/>
    <lineage>
        <taxon>Bacteria</taxon>
        <taxon>Candidatus Kaiseribacteriota</taxon>
    </lineage>
</organism>
<sequence>MSYFSFTHYSLEILEQADRRGSAAAVIGESLLLALAPHVLDEIEHLLARSTGGKRDRLVTTIEDDEPRSPTEGHQPDLIGHDRLVRDQVVGFDQYPGHDAVRLVDYLHVALLAVFQI</sequence>
<dbReference type="Proteomes" id="UP000231192">
    <property type="component" value="Unassembled WGS sequence"/>
</dbReference>
<name>A0A2H0UCC2_9BACT</name>
<evidence type="ECO:0000313" key="2">
    <source>
        <dbReference type="Proteomes" id="UP000231192"/>
    </source>
</evidence>
<evidence type="ECO:0000313" key="1">
    <source>
        <dbReference type="EMBL" id="PIR84069.1"/>
    </source>
</evidence>
<dbReference type="AlphaFoldDB" id="A0A2H0UCC2"/>
<proteinExistence type="predicted"/>
<comment type="caution">
    <text evidence="1">The sequence shown here is derived from an EMBL/GenBank/DDBJ whole genome shotgun (WGS) entry which is preliminary data.</text>
</comment>
<dbReference type="EMBL" id="PFBK01000003">
    <property type="protein sequence ID" value="PIR84069.1"/>
    <property type="molecule type" value="Genomic_DNA"/>
</dbReference>
<accession>A0A2H0UCC2</accession>
<gene>
    <name evidence="1" type="ORF">COU18_01530</name>
</gene>